<dbReference type="GO" id="GO:0004519">
    <property type="term" value="F:endonuclease activity"/>
    <property type="evidence" value="ECO:0007669"/>
    <property type="project" value="UniProtKB-KW"/>
</dbReference>
<evidence type="ECO:0000256" key="10">
    <source>
        <dbReference type="ARBA" id="ARBA00022908"/>
    </source>
</evidence>
<protein>
    <recommendedName>
        <fullName evidence="22">Reverse transcriptase</fullName>
    </recommendedName>
</protein>
<reference evidence="20 21" key="1">
    <citation type="journal article" date="2021" name="bioRxiv">
        <title>The Gossypium anomalum genome as a resource for cotton improvement and evolutionary analysis of hybrid incompatibility.</title>
        <authorList>
            <person name="Grover C.E."/>
            <person name="Yuan D."/>
            <person name="Arick M.A."/>
            <person name="Miller E.R."/>
            <person name="Hu G."/>
            <person name="Peterson D.G."/>
            <person name="Wendel J.F."/>
            <person name="Udall J.A."/>
        </authorList>
    </citation>
    <scope>NUCLEOTIDE SEQUENCE [LARGE SCALE GENOMIC DNA]</scope>
    <source>
        <strain evidence="20">JFW-Udall</strain>
        <tissue evidence="20">Leaf</tissue>
    </source>
</reference>
<keyword evidence="1" id="KW-0645">Protease</keyword>
<evidence type="ECO:0000256" key="1">
    <source>
        <dbReference type="ARBA" id="ARBA00022670"/>
    </source>
</evidence>
<evidence type="ECO:0000313" key="21">
    <source>
        <dbReference type="Proteomes" id="UP000701853"/>
    </source>
</evidence>
<evidence type="ECO:0000313" key="20">
    <source>
        <dbReference type="EMBL" id="KAG8489207.1"/>
    </source>
</evidence>
<dbReference type="Pfam" id="PF17921">
    <property type="entry name" value="Integrase_H2C2"/>
    <property type="match status" value="1"/>
</dbReference>
<evidence type="ECO:0000259" key="19">
    <source>
        <dbReference type="Pfam" id="PF24626"/>
    </source>
</evidence>
<keyword evidence="2" id="KW-0808">Transferase</keyword>
<dbReference type="Gene3D" id="3.10.20.370">
    <property type="match status" value="1"/>
</dbReference>
<evidence type="ECO:0000259" key="18">
    <source>
        <dbReference type="Pfam" id="PF17921"/>
    </source>
</evidence>
<dbReference type="AlphaFoldDB" id="A0A8J5YUS2"/>
<keyword evidence="12" id="KW-0239">DNA-directed DNA polymerase</keyword>
<keyword evidence="21" id="KW-1185">Reference proteome</keyword>
<evidence type="ECO:0000256" key="4">
    <source>
        <dbReference type="ARBA" id="ARBA00022722"/>
    </source>
</evidence>
<feature type="domain" description="Integrase zinc-binding" evidence="18">
    <location>
        <begin position="744"/>
        <end position="790"/>
    </location>
</feature>
<dbReference type="GO" id="GO:0003964">
    <property type="term" value="F:RNA-directed DNA polymerase activity"/>
    <property type="evidence" value="ECO:0007669"/>
    <property type="project" value="UniProtKB-KW"/>
</dbReference>
<evidence type="ECO:0008006" key="22">
    <source>
        <dbReference type="Google" id="ProtNLM"/>
    </source>
</evidence>
<evidence type="ECO:0000256" key="12">
    <source>
        <dbReference type="ARBA" id="ARBA00022932"/>
    </source>
</evidence>
<evidence type="ECO:0000256" key="15">
    <source>
        <dbReference type="SAM" id="MobiDB-lite"/>
    </source>
</evidence>
<dbReference type="PANTHER" id="PTHR37984:SF5">
    <property type="entry name" value="PROTEIN NYNRIN-LIKE"/>
    <property type="match status" value="1"/>
</dbReference>
<sequence>MNLYDILHVHWDGILGLTKEFRGFHCIIDYWWFYHIEHYSYTLEFDRRVLGNSWCVADGGVSRGTIAERLRSSGAELFRGIVQTTPTMAKYWMETTKRILEDLECTPKQKFKGVVSLLRDKGDKTVSEYKEGLRYDLKVQVAPHQERVFEALVKKTKIIEKIKRVERERKGKQNDHAKRETGPTGPNLRPVKRAKKARPPQNRKVVDPREGQIQYQVQAPAQNKAQLGVKIREGQRAPTQGANRVEVRQPALVYSARCREDRDASDVIAEVQGEVFHADLMELPFNEFDLILGMDWLVEHQRVTLVTESGKEVIMVGERQDYLSNIIFALVVEKIVRKGCEAFLAYVRDASFVDPVVEGIRIVREFPDVFPDELPGLQLERELEFGIELLPGTAPVSIASYRMASKELKELKKKDGTLRLYIDYQQLNKLTIKNKYPLPRIDDLFDQTRYGHYEFLVMPFGLTNAPAAFMDLMNHVFQPSLDQFIVAFIDDILIYSKTEIEHDEHLRVVLQILPEGIRVDPRKVEAILDWKQLKNVSEIQSFLGLTGYYRRFVEEAPILIQQESGKEYVVYSDASHVGLGCVLMQDGKAVAYASRQLRPHECNYPTHDLELAAVIFALKIWRHYLYGEKCIIYTDFKSLKYLLTQKELNLRQQRWIKLLKDYDCTIEYHPRKANVVVDALSRKAMFDLRAMFARLSLFDDGGILVELQVRPTWVQEIKDKQSLDETLTTQFKQVEDEFETVRTQEVHNSLYAMHPSSTKMYRDLREVYWWPSLKREVTEFVSKCLTCQQSERVIQILEDMLRSCVIDFQGSWEEHLPMEEFSYNNSFQSSIQIAPYQALYGRKCRSPLCWTETEVICRFERKDIEFNVGDFVFLKVSPWKKVLRFGRMGKLSPRFIGPYRVLKRVGPSAYQLELPPEFDHIHDVFHVSMLKRYR</sequence>
<evidence type="ECO:0000259" key="17">
    <source>
        <dbReference type="Pfam" id="PF17917"/>
    </source>
</evidence>
<keyword evidence="5" id="KW-0479">Metal-binding</keyword>
<keyword evidence="8" id="KW-0378">Hydrolase</keyword>
<feature type="compositionally biased region" description="Basic and acidic residues" evidence="15">
    <location>
        <begin position="164"/>
        <end position="181"/>
    </location>
</feature>
<dbReference type="Gene3D" id="3.30.70.270">
    <property type="match status" value="3"/>
</dbReference>
<evidence type="ECO:0000256" key="5">
    <source>
        <dbReference type="ARBA" id="ARBA00022723"/>
    </source>
</evidence>
<dbReference type="GO" id="GO:0004190">
    <property type="term" value="F:aspartic-type endopeptidase activity"/>
    <property type="evidence" value="ECO:0007669"/>
    <property type="project" value="UniProtKB-KW"/>
</dbReference>
<dbReference type="InterPro" id="IPR043128">
    <property type="entry name" value="Rev_trsase/Diguanyl_cyclase"/>
</dbReference>
<dbReference type="GO" id="GO:0046872">
    <property type="term" value="F:metal ion binding"/>
    <property type="evidence" value="ECO:0007669"/>
    <property type="project" value="UniProtKB-KW"/>
</dbReference>
<keyword evidence="11" id="KW-0695">RNA-directed DNA polymerase</keyword>
<feature type="domain" description="Tf2-1-like SH3-like" evidence="19">
    <location>
        <begin position="869"/>
        <end position="934"/>
    </location>
</feature>
<keyword evidence="10" id="KW-0229">DNA integration</keyword>
<dbReference type="InterPro" id="IPR050951">
    <property type="entry name" value="Retrovirus_Pol_polyprotein"/>
</dbReference>
<dbReference type="GO" id="GO:0006508">
    <property type="term" value="P:proteolysis"/>
    <property type="evidence" value="ECO:0007669"/>
    <property type="project" value="UniProtKB-KW"/>
</dbReference>
<evidence type="ECO:0000256" key="3">
    <source>
        <dbReference type="ARBA" id="ARBA00022695"/>
    </source>
</evidence>
<dbReference type="EMBL" id="JAHUZN010000007">
    <property type="protein sequence ID" value="KAG8489207.1"/>
    <property type="molecule type" value="Genomic_DNA"/>
</dbReference>
<dbReference type="GO" id="GO:0006310">
    <property type="term" value="P:DNA recombination"/>
    <property type="evidence" value="ECO:0007669"/>
    <property type="project" value="UniProtKB-KW"/>
</dbReference>
<keyword evidence="9" id="KW-0460">Magnesium</keyword>
<dbReference type="Pfam" id="PF00078">
    <property type="entry name" value="RVT_1"/>
    <property type="match status" value="1"/>
</dbReference>
<dbReference type="GO" id="GO:0015074">
    <property type="term" value="P:DNA integration"/>
    <property type="evidence" value="ECO:0007669"/>
    <property type="project" value="UniProtKB-KW"/>
</dbReference>
<dbReference type="Gene3D" id="1.10.340.70">
    <property type="match status" value="1"/>
</dbReference>
<dbReference type="Gene3D" id="3.10.10.10">
    <property type="entry name" value="HIV Type 1 Reverse Transcriptase, subunit A, domain 1"/>
    <property type="match status" value="2"/>
</dbReference>
<dbReference type="Proteomes" id="UP000701853">
    <property type="component" value="Chromosome 7"/>
</dbReference>
<feature type="region of interest" description="Disordered" evidence="15">
    <location>
        <begin position="164"/>
        <end position="210"/>
    </location>
</feature>
<dbReference type="GO" id="GO:0003677">
    <property type="term" value="F:DNA binding"/>
    <property type="evidence" value="ECO:0007669"/>
    <property type="project" value="UniProtKB-KW"/>
</dbReference>
<dbReference type="PANTHER" id="PTHR37984">
    <property type="entry name" value="PROTEIN CBG26694"/>
    <property type="match status" value="1"/>
</dbReference>
<keyword evidence="4" id="KW-0540">Nuclease</keyword>
<evidence type="ECO:0000259" key="16">
    <source>
        <dbReference type="Pfam" id="PF00078"/>
    </source>
</evidence>
<evidence type="ECO:0000256" key="13">
    <source>
        <dbReference type="ARBA" id="ARBA00023125"/>
    </source>
</evidence>
<dbReference type="InterPro" id="IPR041588">
    <property type="entry name" value="Integrase_H2C2"/>
</dbReference>
<keyword evidence="3" id="KW-0548">Nucleotidyltransferase</keyword>
<evidence type="ECO:0000256" key="11">
    <source>
        <dbReference type="ARBA" id="ARBA00022918"/>
    </source>
</evidence>
<evidence type="ECO:0000256" key="2">
    <source>
        <dbReference type="ARBA" id="ARBA00022679"/>
    </source>
</evidence>
<organism evidence="20 21">
    <name type="scientific">Gossypium anomalum</name>
    <dbReference type="NCBI Taxonomy" id="47600"/>
    <lineage>
        <taxon>Eukaryota</taxon>
        <taxon>Viridiplantae</taxon>
        <taxon>Streptophyta</taxon>
        <taxon>Embryophyta</taxon>
        <taxon>Tracheophyta</taxon>
        <taxon>Spermatophyta</taxon>
        <taxon>Magnoliopsida</taxon>
        <taxon>eudicotyledons</taxon>
        <taxon>Gunneridae</taxon>
        <taxon>Pentapetalae</taxon>
        <taxon>rosids</taxon>
        <taxon>malvids</taxon>
        <taxon>Malvales</taxon>
        <taxon>Malvaceae</taxon>
        <taxon>Malvoideae</taxon>
        <taxon>Gossypium</taxon>
    </lineage>
</organism>
<evidence type="ECO:0000256" key="6">
    <source>
        <dbReference type="ARBA" id="ARBA00022750"/>
    </source>
</evidence>
<dbReference type="InterPro" id="IPR036397">
    <property type="entry name" value="RNaseH_sf"/>
</dbReference>
<keyword evidence="7" id="KW-0255">Endonuclease</keyword>
<dbReference type="InterPro" id="IPR000477">
    <property type="entry name" value="RT_dom"/>
</dbReference>
<evidence type="ECO:0000256" key="8">
    <source>
        <dbReference type="ARBA" id="ARBA00022801"/>
    </source>
</evidence>
<dbReference type="SUPFAM" id="SSF56672">
    <property type="entry name" value="DNA/RNA polymerases"/>
    <property type="match status" value="1"/>
</dbReference>
<keyword evidence="14" id="KW-0233">DNA recombination</keyword>
<dbReference type="SUPFAM" id="SSF53098">
    <property type="entry name" value="Ribonuclease H-like"/>
    <property type="match status" value="1"/>
</dbReference>
<dbReference type="Pfam" id="PF24626">
    <property type="entry name" value="SH3_Tf2-1"/>
    <property type="match status" value="1"/>
</dbReference>
<dbReference type="Gene3D" id="3.30.420.10">
    <property type="entry name" value="Ribonuclease H-like superfamily/Ribonuclease H"/>
    <property type="match status" value="1"/>
</dbReference>
<dbReference type="InterPro" id="IPR056924">
    <property type="entry name" value="SH3_Tf2-1"/>
</dbReference>
<gene>
    <name evidence="20" type="ORF">CXB51_017306</name>
</gene>
<dbReference type="InterPro" id="IPR012337">
    <property type="entry name" value="RNaseH-like_sf"/>
</dbReference>
<dbReference type="InterPro" id="IPR041373">
    <property type="entry name" value="RT_RNaseH"/>
</dbReference>
<comment type="caution">
    <text evidence="20">The sequence shown here is derived from an EMBL/GenBank/DDBJ whole genome shotgun (WGS) entry which is preliminary data.</text>
</comment>
<dbReference type="Pfam" id="PF17917">
    <property type="entry name" value="RT_RNaseH"/>
    <property type="match status" value="1"/>
</dbReference>
<dbReference type="InterPro" id="IPR043502">
    <property type="entry name" value="DNA/RNA_pol_sf"/>
</dbReference>
<feature type="domain" description="Reverse transcriptase RNase H-like" evidence="17">
    <location>
        <begin position="565"/>
        <end position="662"/>
    </location>
</feature>
<name>A0A8J5YUS2_9ROSI</name>
<feature type="domain" description="Reverse transcriptase" evidence="16">
    <location>
        <begin position="447"/>
        <end position="544"/>
    </location>
</feature>
<accession>A0A8J5YUS2</accession>
<evidence type="ECO:0000256" key="7">
    <source>
        <dbReference type="ARBA" id="ARBA00022759"/>
    </source>
</evidence>
<evidence type="ECO:0000256" key="9">
    <source>
        <dbReference type="ARBA" id="ARBA00022842"/>
    </source>
</evidence>
<keyword evidence="13" id="KW-0238">DNA-binding</keyword>
<dbReference type="CDD" id="cd01647">
    <property type="entry name" value="RT_LTR"/>
    <property type="match status" value="1"/>
</dbReference>
<keyword evidence="6" id="KW-0064">Aspartyl protease</keyword>
<dbReference type="Pfam" id="PF08284">
    <property type="entry name" value="RVP_2"/>
    <property type="match status" value="1"/>
</dbReference>
<evidence type="ECO:0000256" key="14">
    <source>
        <dbReference type="ARBA" id="ARBA00023172"/>
    </source>
</evidence>
<proteinExistence type="predicted"/>
<dbReference type="GO" id="GO:0003887">
    <property type="term" value="F:DNA-directed DNA polymerase activity"/>
    <property type="evidence" value="ECO:0007669"/>
    <property type="project" value="UniProtKB-KW"/>
</dbReference>
<dbReference type="OrthoDB" id="6724604at2759"/>
<dbReference type="CDD" id="cd09274">
    <property type="entry name" value="RNase_HI_RT_Ty3"/>
    <property type="match status" value="1"/>
</dbReference>